<accession>A0AAE1A1R3</accession>
<reference evidence="1" key="1">
    <citation type="journal article" date="2023" name="G3 (Bethesda)">
        <title>A reference genome for the long-term kleptoplast-retaining sea slug Elysia crispata morphotype clarki.</title>
        <authorList>
            <person name="Eastman K.E."/>
            <person name="Pendleton A.L."/>
            <person name="Shaikh M.A."/>
            <person name="Suttiyut T."/>
            <person name="Ogas R."/>
            <person name="Tomko P."/>
            <person name="Gavelis G."/>
            <person name="Widhalm J.R."/>
            <person name="Wisecaver J.H."/>
        </authorList>
    </citation>
    <scope>NUCLEOTIDE SEQUENCE</scope>
    <source>
        <strain evidence="1">ECLA1</strain>
    </source>
</reference>
<protein>
    <submittedName>
        <fullName evidence="1">Uncharacterized protein</fullName>
    </submittedName>
</protein>
<dbReference type="EMBL" id="JAWDGP010002824">
    <property type="protein sequence ID" value="KAK3779485.1"/>
    <property type="molecule type" value="Genomic_DNA"/>
</dbReference>
<evidence type="ECO:0000313" key="2">
    <source>
        <dbReference type="Proteomes" id="UP001283361"/>
    </source>
</evidence>
<proteinExistence type="predicted"/>
<gene>
    <name evidence="1" type="ORF">RRG08_045231</name>
</gene>
<organism evidence="1 2">
    <name type="scientific">Elysia crispata</name>
    <name type="common">lettuce slug</name>
    <dbReference type="NCBI Taxonomy" id="231223"/>
    <lineage>
        <taxon>Eukaryota</taxon>
        <taxon>Metazoa</taxon>
        <taxon>Spiralia</taxon>
        <taxon>Lophotrochozoa</taxon>
        <taxon>Mollusca</taxon>
        <taxon>Gastropoda</taxon>
        <taxon>Heterobranchia</taxon>
        <taxon>Euthyneura</taxon>
        <taxon>Panpulmonata</taxon>
        <taxon>Sacoglossa</taxon>
        <taxon>Placobranchoidea</taxon>
        <taxon>Plakobranchidae</taxon>
        <taxon>Elysia</taxon>
    </lineage>
</organism>
<dbReference type="AlphaFoldDB" id="A0AAE1A1R3"/>
<sequence length="215" mass="24539">MLDRTRFFLYQSLMSELLTETEPFANLGHPLKLDPTPTSLPSVSQRLYHQYLSEFTIEFTIGISASLPSVSQQVYHRYLSEFTLCPHTGQNARLSRFLNRAAGSIHALGVSKFGSFLFTSILPKFFMLINILGCPCNGRALSANHTFGHSFTPPSFKHLNWIKSKSWIRFRLYNRVSAADRILSQSKCHNKALPKQPLLEVMESVWREPCNLQLC</sequence>
<evidence type="ECO:0000313" key="1">
    <source>
        <dbReference type="EMBL" id="KAK3779485.1"/>
    </source>
</evidence>
<dbReference type="Proteomes" id="UP001283361">
    <property type="component" value="Unassembled WGS sequence"/>
</dbReference>
<keyword evidence="2" id="KW-1185">Reference proteome</keyword>
<name>A0AAE1A1R3_9GAST</name>
<comment type="caution">
    <text evidence="1">The sequence shown here is derived from an EMBL/GenBank/DDBJ whole genome shotgun (WGS) entry which is preliminary data.</text>
</comment>